<dbReference type="Proteomes" id="UP000013063">
    <property type="component" value="Unassembled WGS sequence"/>
</dbReference>
<dbReference type="SUPFAM" id="SSF53756">
    <property type="entry name" value="UDP-Glycosyltransferase/glycogen phosphorylase"/>
    <property type="match status" value="1"/>
</dbReference>
<evidence type="ECO:0000313" key="2">
    <source>
        <dbReference type="EMBL" id="ENZ80283.1"/>
    </source>
</evidence>
<evidence type="ECO:0000259" key="1">
    <source>
        <dbReference type="Pfam" id="PF00534"/>
    </source>
</evidence>
<dbReference type="Pfam" id="PF00534">
    <property type="entry name" value="Glycos_transf_1"/>
    <property type="match status" value="1"/>
</dbReference>
<proteinExistence type="predicted"/>
<dbReference type="PATRIC" id="fig|1292034.3.peg.3825"/>
<gene>
    <name evidence="2" type="ORF">OR37_03853</name>
</gene>
<dbReference type="eggNOG" id="COG0438">
    <property type="taxonomic scope" value="Bacteria"/>
</dbReference>
<dbReference type="GO" id="GO:0016757">
    <property type="term" value="F:glycosyltransferase activity"/>
    <property type="evidence" value="ECO:0007669"/>
    <property type="project" value="InterPro"/>
</dbReference>
<dbReference type="PANTHER" id="PTHR12526">
    <property type="entry name" value="GLYCOSYLTRANSFERASE"/>
    <property type="match status" value="1"/>
</dbReference>
<feature type="domain" description="Glycosyl transferase family 1" evidence="1">
    <location>
        <begin position="173"/>
        <end position="324"/>
    </location>
</feature>
<dbReference type="CDD" id="cd03801">
    <property type="entry name" value="GT4_PimA-like"/>
    <property type="match status" value="1"/>
</dbReference>
<comment type="caution">
    <text evidence="2">The sequence shown here is derived from an EMBL/GenBank/DDBJ whole genome shotgun (WGS) entry which is preliminary data.</text>
</comment>
<keyword evidence="3" id="KW-1185">Reference proteome</keyword>
<dbReference type="RefSeq" id="WP_004623978.1">
    <property type="nucleotide sequence ID" value="NZ_APMP01000036.1"/>
</dbReference>
<keyword evidence="2" id="KW-0808">Transferase</keyword>
<reference evidence="2 3" key="1">
    <citation type="journal article" date="2013" name="Genome Announc.">
        <title>Draft Genome Sequence for Caulobacter sp. Strain OR37, a Bacterium Tolerant to Heavy Metals.</title>
        <authorList>
            <person name="Utturkar S.M."/>
            <person name="Bollmann A."/>
            <person name="Brzoska R.M."/>
            <person name="Klingeman D.M."/>
            <person name="Epstein S.E."/>
            <person name="Palumbo A.V."/>
            <person name="Brown S.D."/>
        </authorList>
    </citation>
    <scope>NUCLEOTIDE SEQUENCE [LARGE SCALE GENOMIC DNA]</scope>
    <source>
        <strain evidence="2 3">OR37</strain>
    </source>
</reference>
<dbReference type="OrthoDB" id="9801573at2"/>
<name>R0E3V2_CAUVI</name>
<organism evidence="2 3">
    <name type="scientific">Caulobacter vibrioides OR37</name>
    <dbReference type="NCBI Taxonomy" id="1292034"/>
    <lineage>
        <taxon>Bacteria</taxon>
        <taxon>Pseudomonadati</taxon>
        <taxon>Pseudomonadota</taxon>
        <taxon>Alphaproteobacteria</taxon>
        <taxon>Caulobacterales</taxon>
        <taxon>Caulobacteraceae</taxon>
        <taxon>Caulobacter</taxon>
    </lineage>
</organism>
<dbReference type="AlphaFoldDB" id="R0E3V2"/>
<dbReference type="Gene3D" id="3.40.50.2000">
    <property type="entry name" value="Glycogen Phosphorylase B"/>
    <property type="match status" value="2"/>
</dbReference>
<dbReference type="InterPro" id="IPR001296">
    <property type="entry name" value="Glyco_trans_1"/>
</dbReference>
<sequence length="345" mass="39509" precursor="true">MRIVLLSSIVPFINGGARFIVEWLEEKLVEAGHEVERFYLPFVDDPNEILHQIAAWRMMDLTQWCDRVICFRPPAYVVDHPHKVLWFIHHIRIFYDLWDTPYRGMPDTPETRAIRDNLRTLDTQAINEAKAVFTNSRVVADRLKTYNNIDATPLYPPIYQPERFSHTGYGDEIVAISRLEPHKRQALMIEAMQYVKTGVKLRLAGTASSAEYGRQLIQRVQDLGLRDRVIFEDRWITEDEKAEMLKGALAVAYLPKDEDSYGYPSLEGAHARKPIITTTDSGGVLELVEHGRNGLISEPDPRALAEQFDRLHADKQGVAKMGTASLNRLAELKIDWSTVVERLTS</sequence>
<dbReference type="STRING" id="1292034.OR37_03853"/>
<protein>
    <submittedName>
        <fullName evidence="2">Glycosyltransferase</fullName>
    </submittedName>
</protein>
<dbReference type="EMBL" id="APMP01000036">
    <property type="protein sequence ID" value="ENZ80283.1"/>
    <property type="molecule type" value="Genomic_DNA"/>
</dbReference>
<accession>R0E3V2</accession>
<evidence type="ECO:0000313" key="3">
    <source>
        <dbReference type="Proteomes" id="UP000013063"/>
    </source>
</evidence>